<reference evidence="1 2" key="1">
    <citation type="submission" date="2019-01" db="EMBL/GenBank/DDBJ databases">
        <title>Flavobacterium sp. nov.,isolated from freshwater.</title>
        <authorList>
            <person name="Zhang R."/>
            <person name="Du Z.-J."/>
        </authorList>
    </citation>
    <scope>NUCLEOTIDE SEQUENCE [LARGE SCALE GENOMIC DNA]</scope>
    <source>
        <strain evidence="1 2">1E403</strain>
    </source>
</reference>
<evidence type="ECO:0000313" key="1">
    <source>
        <dbReference type="EMBL" id="RWW91949.1"/>
    </source>
</evidence>
<dbReference type="AlphaFoldDB" id="A0A444GLQ3"/>
<proteinExistence type="predicted"/>
<dbReference type="OrthoDB" id="1363854at2"/>
<name>A0A444GLQ3_9FLAO</name>
<accession>A0A444GLQ3</accession>
<dbReference type="EMBL" id="SBII01000015">
    <property type="protein sequence ID" value="RWW91949.1"/>
    <property type="molecule type" value="Genomic_DNA"/>
</dbReference>
<dbReference type="Proteomes" id="UP000287527">
    <property type="component" value="Unassembled WGS sequence"/>
</dbReference>
<evidence type="ECO:0000313" key="2">
    <source>
        <dbReference type="Proteomes" id="UP000287527"/>
    </source>
</evidence>
<protein>
    <submittedName>
        <fullName evidence="1">Uncharacterized protein</fullName>
    </submittedName>
</protein>
<dbReference type="RefSeq" id="WP_128391216.1">
    <property type="nucleotide sequence ID" value="NZ_SBII01000015.1"/>
</dbReference>
<organism evidence="1 2">
    <name type="scientific">Flavobacterium cerinum</name>
    <dbReference type="NCBI Taxonomy" id="2502784"/>
    <lineage>
        <taxon>Bacteria</taxon>
        <taxon>Pseudomonadati</taxon>
        <taxon>Bacteroidota</taxon>
        <taxon>Flavobacteriia</taxon>
        <taxon>Flavobacteriales</taxon>
        <taxon>Flavobacteriaceae</taxon>
        <taxon>Flavobacterium</taxon>
    </lineage>
</organism>
<keyword evidence="2" id="KW-1185">Reference proteome</keyword>
<sequence>MQKISKREHQTMIEAYRKFDEFNRLVKYKINEEENLITREGIEELRTLYLRFYTLLQELDSCAKNYEKEKKKIQGVLNKNIRKMNSELRKNPIIN</sequence>
<gene>
    <name evidence="1" type="ORF">EPI11_17125</name>
</gene>
<comment type="caution">
    <text evidence="1">The sequence shown here is derived from an EMBL/GenBank/DDBJ whole genome shotgun (WGS) entry which is preliminary data.</text>
</comment>